<keyword evidence="1" id="KW-0540">Nuclease</keyword>
<dbReference type="SUPFAM" id="SSF52540">
    <property type="entry name" value="P-loop containing nucleoside triphosphate hydrolases"/>
    <property type="match status" value="1"/>
</dbReference>
<dbReference type="Pfam" id="PF12705">
    <property type="entry name" value="PDDEXK_1"/>
    <property type="match status" value="1"/>
</dbReference>
<dbReference type="Gene3D" id="3.40.50.300">
    <property type="entry name" value="P-loop containing nucleotide triphosphate hydrolases"/>
    <property type="match status" value="4"/>
</dbReference>
<keyword evidence="4 15" id="KW-0378">Hydrolase</keyword>
<dbReference type="InterPro" id="IPR038726">
    <property type="entry name" value="PDDEXK_AddAB-type"/>
</dbReference>
<evidence type="ECO:0000256" key="11">
    <source>
        <dbReference type="ARBA" id="ARBA00034617"/>
    </source>
</evidence>
<proteinExistence type="predicted"/>
<dbReference type="RefSeq" id="WP_094473953.1">
    <property type="nucleotide sequence ID" value="NZ_NOXT01000113.1"/>
</dbReference>
<keyword evidence="10" id="KW-0413">Isomerase</keyword>
<dbReference type="GO" id="GO:0005524">
    <property type="term" value="F:ATP binding"/>
    <property type="evidence" value="ECO:0007669"/>
    <property type="project" value="UniProtKB-UniRule"/>
</dbReference>
<evidence type="ECO:0000256" key="1">
    <source>
        <dbReference type="ARBA" id="ARBA00022722"/>
    </source>
</evidence>
<protein>
    <recommendedName>
        <fullName evidence="12">DNA 3'-5' helicase</fullName>
        <ecNumber evidence="12">5.6.2.4</ecNumber>
    </recommendedName>
    <alternativeName>
        <fullName evidence="13">DNA 3'-5' helicase II</fullName>
    </alternativeName>
</protein>
<comment type="caution">
    <text evidence="19">The sequence shown here is derived from an EMBL/GenBank/DDBJ whole genome shotgun (WGS) entry which is preliminary data.</text>
</comment>
<reference evidence="19 20" key="1">
    <citation type="submission" date="2017-07" db="EMBL/GenBank/DDBJ databases">
        <title>Sandarakinorhabdus cyanobacteriorum sp. nov., a novel bacterium isolated from cyanobacterial aggregates in a eutrophic lake.</title>
        <authorList>
            <person name="Cai H."/>
        </authorList>
    </citation>
    <scope>NUCLEOTIDE SEQUENCE [LARGE SCALE GENOMIC DNA]</scope>
    <source>
        <strain evidence="19 20">TH057</strain>
    </source>
</reference>
<dbReference type="GO" id="GO:0003677">
    <property type="term" value="F:DNA binding"/>
    <property type="evidence" value="ECO:0007669"/>
    <property type="project" value="UniProtKB-KW"/>
</dbReference>
<comment type="catalytic activity">
    <reaction evidence="11">
        <text>Couples ATP hydrolysis with the unwinding of duplex DNA by translocating in the 3'-5' direction.</text>
        <dbReference type="EC" id="5.6.2.4"/>
    </reaction>
</comment>
<sequence length="1153" mass="122420">MDQPAEAHAVKRLDPLLPEQADAADPDVHAWVAASAGTGKTQVLTARVLRLLLAGAAPPSILCLTFTKLAAAEMQARVMARLAHWAGCPDDDLAHDLAAIRAPVDAETCRRARGLFAAVLETPAGLAIQTIHSFAQGLIASFPVEAGITPGFQTLDDRAAALLRRRVLTDALSDRSDRGFRRDVEAIALDGGEARLHAIMAGLGKYGEALAALRVEGVDPLLRRMLGMADGGSAAATLAAGLAGLPWDALADMARALGQQSGVNALKLADGLAQVVGAADRNGLWPKLWGLFFTGKNEARKPTGLIPKALDEEEPELREFCVHVQNQLLAIRAEQERWQILEHAGRHLRVAVRLARDLAAAKHRAGVIDYDDMIAAAARLLAGAGAADWVRFKLDSRIDHVLVDEAQDTNLLQWDVVQALVEEFFAGKGQRDRFRSLFVVGDFKQSIFGFQGADPLIYRAKKEQFHLLCEAEPDRWKELPLSTNFRSVPLILDVVDRVIDHVGPEQFDRDAIPAHVPHKQGAGTVLLWPPLLAKADNGAADDAAAEDDGDSDEPPLAQDIELARRIAASIAGWLGDADPLILPASGRRARAQDILVLLRRRGRLMNALVGALHDAGVPVAGVDRLNLAEPLAVADLVALVRWVLQPGDDLTLAALLLSPFCNLDHQHLTALAAQREGSLWAEVQASPDLDVAAARDWLAELLRLGRNVSPYRFLEAVLSGPLAGRRRLLARLGEEARDAIDTVLDQALACEAAGAASLQAFLTWMAAENLEVKRDPEAALDAVRLMTVHGAKGLQAPIVIMADACGTLRTEAGALIMPVANGPELPLWLPPGLVQPPPALADALAARQEDARREYHRLLYVALTRAEEMLCLAGAAKANKDGGLPDGTWFGMVAGALADAGLVAVDDPNWPEPVQRLHAGPPVAVQPASLAPASISLPTDPWWQRAAPAEARPPRPLSPSALGPDPVAAPPPDAGRQAAARRGTALHRLFETLPGLDAAVRDVVARQWCALNVPDLDADELLATVSAVLDDPAFAAVFAPGALTEAPVAAVVGQVVIAGSIDRLLVTETDVLAVDFKTGARVPADLAAVPPAHVAQMAAYAAALAAVFPGRSVRAALLYTAGPRLIELDAHALSTWQPSAALPPADPITILTQ</sequence>
<keyword evidence="5 15" id="KW-0347">Helicase</keyword>
<dbReference type="Gene3D" id="3.90.320.10">
    <property type="match status" value="1"/>
</dbReference>
<evidence type="ECO:0000256" key="15">
    <source>
        <dbReference type="PROSITE-ProRule" id="PRU00560"/>
    </source>
</evidence>
<comment type="catalytic activity">
    <reaction evidence="14">
        <text>ATP + H2O = ADP + phosphate + H(+)</text>
        <dbReference type="Rhea" id="RHEA:13065"/>
        <dbReference type="ChEBI" id="CHEBI:15377"/>
        <dbReference type="ChEBI" id="CHEBI:15378"/>
        <dbReference type="ChEBI" id="CHEBI:30616"/>
        <dbReference type="ChEBI" id="CHEBI:43474"/>
        <dbReference type="ChEBI" id="CHEBI:456216"/>
        <dbReference type="EC" id="5.6.2.4"/>
    </reaction>
</comment>
<dbReference type="Pfam" id="PF13361">
    <property type="entry name" value="UvrD_C"/>
    <property type="match status" value="1"/>
</dbReference>
<feature type="binding site" evidence="15">
    <location>
        <begin position="34"/>
        <end position="41"/>
    </location>
    <ligand>
        <name>ATP</name>
        <dbReference type="ChEBI" id="CHEBI:30616"/>
    </ligand>
</feature>
<dbReference type="InterPro" id="IPR027417">
    <property type="entry name" value="P-loop_NTPase"/>
</dbReference>
<dbReference type="NCBIfam" id="TIGR02784">
    <property type="entry name" value="addA_alphas"/>
    <property type="match status" value="1"/>
</dbReference>
<keyword evidence="2 15" id="KW-0547">Nucleotide-binding</keyword>
<dbReference type="AlphaFoldDB" id="A0A255YGD6"/>
<keyword evidence="6" id="KW-0269">Exonuclease</keyword>
<keyword evidence="8" id="KW-0238">DNA-binding</keyword>
<dbReference type="PROSITE" id="PS51217">
    <property type="entry name" value="UVRD_HELICASE_CTER"/>
    <property type="match status" value="1"/>
</dbReference>
<evidence type="ECO:0000256" key="2">
    <source>
        <dbReference type="ARBA" id="ARBA00022741"/>
    </source>
</evidence>
<keyword evidence="7 15" id="KW-0067">ATP-binding</keyword>
<evidence type="ECO:0000256" key="5">
    <source>
        <dbReference type="ARBA" id="ARBA00022806"/>
    </source>
</evidence>
<dbReference type="EC" id="5.6.2.4" evidence="12"/>
<gene>
    <name evidence="19" type="primary">addA</name>
    <name evidence="19" type="ORF">CHU93_10235</name>
</gene>
<evidence type="ECO:0000256" key="14">
    <source>
        <dbReference type="ARBA" id="ARBA00048988"/>
    </source>
</evidence>
<dbReference type="SUPFAM" id="SSF52980">
    <property type="entry name" value="Restriction endonuclease-like"/>
    <property type="match status" value="1"/>
</dbReference>
<evidence type="ECO:0000259" key="17">
    <source>
        <dbReference type="PROSITE" id="PS51198"/>
    </source>
</evidence>
<dbReference type="GO" id="GO:0005829">
    <property type="term" value="C:cytosol"/>
    <property type="evidence" value="ECO:0007669"/>
    <property type="project" value="TreeGrafter"/>
</dbReference>
<evidence type="ECO:0000259" key="18">
    <source>
        <dbReference type="PROSITE" id="PS51217"/>
    </source>
</evidence>
<feature type="domain" description="UvrD-like helicase C-terminal" evidence="18">
    <location>
        <begin position="523"/>
        <end position="793"/>
    </location>
</feature>
<dbReference type="InterPro" id="IPR011604">
    <property type="entry name" value="PDDEXK-like_dom_sf"/>
</dbReference>
<dbReference type="EMBL" id="NOXT01000113">
    <property type="protein sequence ID" value="OYQ27635.1"/>
    <property type="molecule type" value="Genomic_DNA"/>
</dbReference>
<name>A0A255YGD6_9SPHN</name>
<dbReference type="PANTHER" id="PTHR11070">
    <property type="entry name" value="UVRD / RECB / PCRA DNA HELICASE FAMILY MEMBER"/>
    <property type="match status" value="1"/>
</dbReference>
<evidence type="ECO:0000256" key="4">
    <source>
        <dbReference type="ARBA" id="ARBA00022801"/>
    </source>
</evidence>
<evidence type="ECO:0000313" key="20">
    <source>
        <dbReference type="Proteomes" id="UP000216991"/>
    </source>
</evidence>
<evidence type="ECO:0000256" key="12">
    <source>
        <dbReference type="ARBA" id="ARBA00034808"/>
    </source>
</evidence>
<dbReference type="PANTHER" id="PTHR11070:SF2">
    <property type="entry name" value="ATP-DEPENDENT DNA HELICASE SRS2"/>
    <property type="match status" value="1"/>
</dbReference>
<dbReference type="InterPro" id="IPR011335">
    <property type="entry name" value="Restrct_endonuc-II-like"/>
</dbReference>
<organism evidence="19 20">
    <name type="scientific">Sandarakinorhabdus cyanobacteriorum</name>
    <dbReference type="NCBI Taxonomy" id="1981098"/>
    <lineage>
        <taxon>Bacteria</taxon>
        <taxon>Pseudomonadati</taxon>
        <taxon>Pseudomonadota</taxon>
        <taxon>Alphaproteobacteria</taxon>
        <taxon>Sphingomonadales</taxon>
        <taxon>Sphingosinicellaceae</taxon>
        <taxon>Sandarakinorhabdus</taxon>
    </lineage>
</organism>
<feature type="domain" description="UvrD-like helicase ATP-binding" evidence="17">
    <location>
        <begin position="13"/>
        <end position="488"/>
    </location>
</feature>
<dbReference type="GO" id="GO:0033202">
    <property type="term" value="C:DNA helicase complex"/>
    <property type="evidence" value="ECO:0007669"/>
    <property type="project" value="TreeGrafter"/>
</dbReference>
<dbReference type="Proteomes" id="UP000216991">
    <property type="component" value="Unassembled WGS sequence"/>
</dbReference>
<keyword evidence="20" id="KW-1185">Reference proteome</keyword>
<dbReference type="PROSITE" id="PS51198">
    <property type="entry name" value="UVRD_HELICASE_ATP_BIND"/>
    <property type="match status" value="1"/>
</dbReference>
<evidence type="ECO:0000256" key="10">
    <source>
        <dbReference type="ARBA" id="ARBA00023235"/>
    </source>
</evidence>
<evidence type="ECO:0000256" key="16">
    <source>
        <dbReference type="SAM" id="MobiDB-lite"/>
    </source>
</evidence>
<dbReference type="GO" id="GO:0043138">
    <property type="term" value="F:3'-5' DNA helicase activity"/>
    <property type="evidence" value="ECO:0007669"/>
    <property type="project" value="UniProtKB-EC"/>
</dbReference>
<evidence type="ECO:0000256" key="7">
    <source>
        <dbReference type="ARBA" id="ARBA00022840"/>
    </source>
</evidence>
<keyword evidence="3" id="KW-0227">DNA damage</keyword>
<evidence type="ECO:0000256" key="8">
    <source>
        <dbReference type="ARBA" id="ARBA00023125"/>
    </source>
</evidence>
<evidence type="ECO:0000256" key="3">
    <source>
        <dbReference type="ARBA" id="ARBA00022763"/>
    </source>
</evidence>
<keyword evidence="9" id="KW-0234">DNA repair</keyword>
<dbReference type="OrthoDB" id="9810135at2"/>
<evidence type="ECO:0000313" key="19">
    <source>
        <dbReference type="EMBL" id="OYQ27635.1"/>
    </source>
</evidence>
<dbReference type="Pfam" id="PF00580">
    <property type="entry name" value="UvrD-helicase"/>
    <property type="match status" value="1"/>
</dbReference>
<dbReference type="GO" id="GO:0000725">
    <property type="term" value="P:recombinational repair"/>
    <property type="evidence" value="ECO:0007669"/>
    <property type="project" value="TreeGrafter"/>
</dbReference>
<accession>A0A255YGD6</accession>
<dbReference type="InterPro" id="IPR000212">
    <property type="entry name" value="DNA_helicase_UvrD/REP"/>
</dbReference>
<dbReference type="InterPro" id="IPR014016">
    <property type="entry name" value="UvrD-like_ATP-bd"/>
</dbReference>
<evidence type="ECO:0000256" key="13">
    <source>
        <dbReference type="ARBA" id="ARBA00034923"/>
    </source>
</evidence>
<dbReference type="GO" id="GO:0004527">
    <property type="term" value="F:exonuclease activity"/>
    <property type="evidence" value="ECO:0007669"/>
    <property type="project" value="UniProtKB-KW"/>
</dbReference>
<dbReference type="InterPro" id="IPR014017">
    <property type="entry name" value="DNA_helicase_UvrD-like_C"/>
</dbReference>
<feature type="region of interest" description="Disordered" evidence="16">
    <location>
        <begin position="945"/>
        <end position="981"/>
    </location>
</feature>
<evidence type="ECO:0000256" key="9">
    <source>
        <dbReference type="ARBA" id="ARBA00023204"/>
    </source>
</evidence>
<evidence type="ECO:0000256" key="6">
    <source>
        <dbReference type="ARBA" id="ARBA00022839"/>
    </source>
</evidence>
<dbReference type="InterPro" id="IPR014151">
    <property type="entry name" value="DNA_helicase_AddA"/>
</dbReference>